<proteinExistence type="predicted"/>
<organism evidence="1 2">
    <name type="scientific">Mesorhizobium delmotii</name>
    <dbReference type="NCBI Taxonomy" id="1631247"/>
    <lineage>
        <taxon>Bacteria</taxon>
        <taxon>Pseudomonadati</taxon>
        <taxon>Pseudomonadota</taxon>
        <taxon>Alphaproteobacteria</taxon>
        <taxon>Hyphomicrobiales</taxon>
        <taxon>Phyllobacteriaceae</taxon>
        <taxon>Mesorhizobium</taxon>
    </lineage>
</organism>
<protein>
    <submittedName>
        <fullName evidence="1">Uncharacterized protein</fullName>
    </submittedName>
</protein>
<accession>A0A2P9API0</accession>
<sequence length="70" mass="7253">MRRWIKKSAGTINKPDPLSLKKPASAETALLPCGDSAAIPWLTTHDIVAIPGGAIAGIGRIARAHKGLNG</sequence>
<evidence type="ECO:0000313" key="2">
    <source>
        <dbReference type="Proteomes" id="UP000245698"/>
    </source>
</evidence>
<reference evidence="2" key="1">
    <citation type="submission" date="2016-12" db="EMBL/GenBank/DDBJ databases">
        <authorList>
            <person name="Brunel B."/>
        </authorList>
    </citation>
    <scope>NUCLEOTIDE SEQUENCE [LARGE SCALE GENOMIC DNA]</scope>
</reference>
<dbReference type="EMBL" id="FUIG01000041">
    <property type="protein sequence ID" value="SJM33036.1"/>
    <property type="molecule type" value="Genomic_DNA"/>
</dbReference>
<keyword evidence="2" id="KW-1185">Reference proteome</keyword>
<dbReference type="Proteomes" id="UP000245698">
    <property type="component" value="Unassembled WGS sequence"/>
</dbReference>
<gene>
    <name evidence="1" type="ORF">BQ8482_330171</name>
</gene>
<evidence type="ECO:0000313" key="1">
    <source>
        <dbReference type="EMBL" id="SJM33036.1"/>
    </source>
</evidence>
<dbReference type="AlphaFoldDB" id="A0A2P9API0"/>
<name>A0A2P9API0_9HYPH</name>